<keyword evidence="1" id="KW-0812">Transmembrane</keyword>
<evidence type="ECO:0000313" key="2">
    <source>
        <dbReference type="EMBL" id="MEI2454664.1"/>
    </source>
</evidence>
<evidence type="ECO:0000313" key="3">
    <source>
        <dbReference type="Proteomes" id="UP001387215"/>
    </source>
</evidence>
<feature type="transmembrane region" description="Helical" evidence="1">
    <location>
        <begin position="34"/>
        <end position="52"/>
    </location>
</feature>
<protein>
    <submittedName>
        <fullName evidence="2">Uncharacterized protein</fullName>
    </submittedName>
</protein>
<evidence type="ECO:0000256" key="1">
    <source>
        <dbReference type="SAM" id="Phobius"/>
    </source>
</evidence>
<gene>
    <name evidence="2" type="ORF">V2J18_08235</name>
</gene>
<organism evidence="2 3">
    <name type="scientific">Lysobacter firmicutimachus</name>
    <dbReference type="NCBI Taxonomy" id="1792846"/>
    <lineage>
        <taxon>Bacteria</taxon>
        <taxon>Pseudomonadati</taxon>
        <taxon>Pseudomonadota</taxon>
        <taxon>Gammaproteobacteria</taxon>
        <taxon>Lysobacterales</taxon>
        <taxon>Lysobacteraceae</taxon>
        <taxon>Lysobacter</taxon>
    </lineage>
</organism>
<keyword evidence="1" id="KW-1133">Transmembrane helix</keyword>
<dbReference type="RefSeq" id="WP_336131524.1">
    <property type="nucleotide sequence ID" value="NZ_JBANDL010000002.1"/>
</dbReference>
<reference evidence="2 3" key="1">
    <citation type="submission" date="2024-02" db="EMBL/GenBank/DDBJ databases">
        <title>Lysobacter Genome Sequencing and Mining.</title>
        <authorList>
            <person name="Bierman J."/>
            <person name="Walker M.C."/>
        </authorList>
    </citation>
    <scope>NUCLEOTIDE SEQUENCE [LARGE SCALE GENOMIC DNA]</scope>
    <source>
        <strain evidence="2 3">PB6250</strain>
    </source>
</reference>
<name>A0ABU8D0V8_9GAMM</name>
<keyword evidence="1" id="KW-0472">Membrane</keyword>
<comment type="caution">
    <text evidence="2">The sequence shown here is derived from an EMBL/GenBank/DDBJ whole genome shotgun (WGS) entry which is preliminary data.</text>
</comment>
<proteinExistence type="predicted"/>
<dbReference type="Proteomes" id="UP001387215">
    <property type="component" value="Unassembled WGS sequence"/>
</dbReference>
<keyword evidence="3" id="KW-1185">Reference proteome</keyword>
<dbReference type="EMBL" id="JBANDL010000002">
    <property type="protein sequence ID" value="MEI2454664.1"/>
    <property type="molecule type" value="Genomic_DNA"/>
</dbReference>
<accession>A0ABU8D0V8</accession>
<sequence>MRGPRKTQALALIALAAVPPPAHGSDFSLAFMLLSRGAGLLALCAFVAWWIGERYRTQ</sequence>